<dbReference type="CDD" id="cd00531">
    <property type="entry name" value="NTF2_like"/>
    <property type="match status" value="1"/>
</dbReference>
<evidence type="ECO:0000259" key="2">
    <source>
        <dbReference type="Pfam" id="PF13577"/>
    </source>
</evidence>
<dbReference type="Pfam" id="PF13577">
    <property type="entry name" value="SnoaL_4"/>
    <property type="match status" value="1"/>
</dbReference>
<dbReference type="SUPFAM" id="SSF54427">
    <property type="entry name" value="NTF2-like"/>
    <property type="match status" value="1"/>
</dbReference>
<evidence type="ECO:0000313" key="4">
    <source>
        <dbReference type="Proteomes" id="UP001556692"/>
    </source>
</evidence>
<dbReference type="Proteomes" id="UP001556692">
    <property type="component" value="Unassembled WGS sequence"/>
</dbReference>
<dbReference type="RefSeq" id="WP_367955335.1">
    <property type="nucleotide sequence ID" value="NZ_JBDPGJ010000004.1"/>
</dbReference>
<organism evidence="3 4">
    <name type="scientific">Aquibium pacificus</name>
    <dbReference type="NCBI Taxonomy" id="3153579"/>
    <lineage>
        <taxon>Bacteria</taxon>
        <taxon>Pseudomonadati</taxon>
        <taxon>Pseudomonadota</taxon>
        <taxon>Alphaproteobacteria</taxon>
        <taxon>Hyphomicrobiales</taxon>
        <taxon>Phyllobacteriaceae</taxon>
        <taxon>Aquibium</taxon>
    </lineage>
</organism>
<dbReference type="EMBL" id="JBDPGJ010000004">
    <property type="protein sequence ID" value="MEX0407455.1"/>
    <property type="molecule type" value="Genomic_DNA"/>
</dbReference>
<dbReference type="Gene3D" id="3.10.450.50">
    <property type="match status" value="1"/>
</dbReference>
<sequence>MNDRALPAADELAIRNLLARYVHFADAGELDAFASLFTEDGSWTRENTPPASQGGSGLPAETVRGRDGLKKMIEESIIARFDRKFRHQMTDVLIEPGNTPEEADGLCRALITDWRGGAGKIAMCARYRSRFVRTGDGWRFLSVSVHVLPE</sequence>
<feature type="compositionally biased region" description="Polar residues" evidence="1">
    <location>
        <begin position="44"/>
        <end position="53"/>
    </location>
</feature>
<feature type="domain" description="SnoaL-like" evidence="2">
    <location>
        <begin position="9"/>
        <end position="142"/>
    </location>
</feature>
<name>A0ABV3SM88_9HYPH</name>
<evidence type="ECO:0000256" key="1">
    <source>
        <dbReference type="SAM" id="MobiDB-lite"/>
    </source>
</evidence>
<reference evidence="3 4" key="1">
    <citation type="submission" date="2024-05" db="EMBL/GenBank/DDBJ databases">
        <authorList>
            <person name="Jiang F."/>
        </authorList>
    </citation>
    <scope>NUCLEOTIDE SEQUENCE [LARGE SCALE GENOMIC DNA]</scope>
    <source>
        <strain evidence="3 4">LZ166</strain>
    </source>
</reference>
<proteinExistence type="predicted"/>
<dbReference type="InterPro" id="IPR032710">
    <property type="entry name" value="NTF2-like_dom_sf"/>
</dbReference>
<dbReference type="InterPro" id="IPR037401">
    <property type="entry name" value="SnoaL-like"/>
</dbReference>
<accession>A0ABV3SM88</accession>
<comment type="caution">
    <text evidence="3">The sequence shown here is derived from an EMBL/GenBank/DDBJ whole genome shotgun (WGS) entry which is preliminary data.</text>
</comment>
<protein>
    <submittedName>
        <fullName evidence="3">Nuclear transport factor 2 family protein</fullName>
    </submittedName>
</protein>
<keyword evidence="4" id="KW-1185">Reference proteome</keyword>
<feature type="region of interest" description="Disordered" evidence="1">
    <location>
        <begin position="44"/>
        <end position="63"/>
    </location>
</feature>
<gene>
    <name evidence="3" type="ORF">ABGN05_17485</name>
</gene>
<evidence type="ECO:0000313" key="3">
    <source>
        <dbReference type="EMBL" id="MEX0407455.1"/>
    </source>
</evidence>